<evidence type="ECO:0000313" key="2">
    <source>
        <dbReference type="Proteomes" id="UP000070544"/>
    </source>
</evidence>
<keyword evidence="2" id="KW-1185">Reference proteome</keyword>
<sequence length="155" mass="18006">MEGKRIPQINTWASVHSHRLQTGILARLHPILLWPLGRVSRSFKSDVQRTCLIRFREACVQTRKPRDLRGFFYFLFRLHGLNYVARLLDELKPKFPSFADMIGTKPRLTGAQAATFVARSIYGNLPHAVKFLRRVIPENETADFDRVLLTDQERC</sequence>
<accession>A0A139ABV3</accession>
<organism evidence="1 2">
    <name type="scientific">Gonapodya prolifera (strain JEL478)</name>
    <name type="common">Monoblepharis prolifera</name>
    <dbReference type="NCBI Taxonomy" id="1344416"/>
    <lineage>
        <taxon>Eukaryota</taxon>
        <taxon>Fungi</taxon>
        <taxon>Fungi incertae sedis</taxon>
        <taxon>Chytridiomycota</taxon>
        <taxon>Chytridiomycota incertae sedis</taxon>
        <taxon>Monoblepharidomycetes</taxon>
        <taxon>Monoblepharidales</taxon>
        <taxon>Gonapodyaceae</taxon>
        <taxon>Gonapodya</taxon>
    </lineage>
</organism>
<dbReference type="AlphaFoldDB" id="A0A139ABV3"/>
<reference evidence="1 2" key="1">
    <citation type="journal article" date="2015" name="Genome Biol. Evol.">
        <title>Phylogenomic analyses indicate that early fungi evolved digesting cell walls of algal ancestors of land plants.</title>
        <authorList>
            <person name="Chang Y."/>
            <person name="Wang S."/>
            <person name="Sekimoto S."/>
            <person name="Aerts A.L."/>
            <person name="Choi C."/>
            <person name="Clum A."/>
            <person name="LaButti K.M."/>
            <person name="Lindquist E.A."/>
            <person name="Yee Ngan C."/>
            <person name="Ohm R.A."/>
            <person name="Salamov A.A."/>
            <person name="Grigoriev I.V."/>
            <person name="Spatafora J.W."/>
            <person name="Berbee M.L."/>
        </authorList>
    </citation>
    <scope>NUCLEOTIDE SEQUENCE [LARGE SCALE GENOMIC DNA]</scope>
    <source>
        <strain evidence="1 2">JEL478</strain>
    </source>
</reference>
<dbReference type="EMBL" id="KQ965771">
    <property type="protein sequence ID" value="KXS14208.1"/>
    <property type="molecule type" value="Genomic_DNA"/>
</dbReference>
<name>A0A139ABV3_GONPJ</name>
<proteinExistence type="predicted"/>
<gene>
    <name evidence="1" type="ORF">M427DRAFT_45260</name>
</gene>
<protein>
    <submittedName>
        <fullName evidence="1">Uncharacterized protein</fullName>
    </submittedName>
</protein>
<dbReference type="Proteomes" id="UP000070544">
    <property type="component" value="Unassembled WGS sequence"/>
</dbReference>
<evidence type="ECO:0000313" key="1">
    <source>
        <dbReference type="EMBL" id="KXS14208.1"/>
    </source>
</evidence>